<protein>
    <submittedName>
        <fullName evidence="9">Methylglutaconyl-CoA hydratase, mitochondrial</fullName>
    </submittedName>
</protein>
<comment type="subcellular location">
    <subcellularLocation>
        <location evidence="1">Mitochondrion</location>
    </subcellularLocation>
</comment>
<dbReference type="AlphaFoldDB" id="A0A6P3W918"/>
<evidence type="ECO:0000256" key="2">
    <source>
        <dbReference type="ARBA" id="ARBA00005254"/>
    </source>
</evidence>
<dbReference type="KEGG" id="char:105908482"/>
<keyword evidence="5" id="KW-0496">Mitochondrion</keyword>
<evidence type="ECO:0000256" key="7">
    <source>
        <dbReference type="RuleBase" id="RU003707"/>
    </source>
</evidence>
<dbReference type="Gene3D" id="1.10.12.10">
    <property type="entry name" value="Lyase 2-enoyl-coa Hydratase, Chain A, domain 2"/>
    <property type="match status" value="1"/>
</dbReference>
<dbReference type="PROSITE" id="PS00166">
    <property type="entry name" value="ENOYL_COA_HYDRATASE"/>
    <property type="match status" value="1"/>
</dbReference>
<keyword evidence="3" id="KW-0809">Transit peptide</keyword>
<dbReference type="Pfam" id="PF00378">
    <property type="entry name" value="ECH_1"/>
    <property type="match status" value="1"/>
</dbReference>
<evidence type="ECO:0000256" key="5">
    <source>
        <dbReference type="ARBA" id="ARBA00023128"/>
    </source>
</evidence>
<dbReference type="FunFam" id="1.10.12.10:FF:000001">
    <property type="entry name" value="Probable enoyl-CoA hydratase, mitochondrial"/>
    <property type="match status" value="1"/>
</dbReference>
<gene>
    <name evidence="9" type="primary">auh</name>
</gene>
<keyword evidence="4" id="KW-0007">Acetylation</keyword>
<dbReference type="InterPro" id="IPR001753">
    <property type="entry name" value="Enoyl-CoA_hydra/iso"/>
</dbReference>
<evidence type="ECO:0000313" key="8">
    <source>
        <dbReference type="Proteomes" id="UP000515152"/>
    </source>
</evidence>
<dbReference type="PANTHER" id="PTHR11941">
    <property type="entry name" value="ENOYL-COA HYDRATASE-RELATED"/>
    <property type="match status" value="1"/>
</dbReference>
<dbReference type="RefSeq" id="XP_012692451.2">
    <property type="nucleotide sequence ID" value="XM_012836997.3"/>
</dbReference>
<dbReference type="PANTHER" id="PTHR11941:SF12">
    <property type="entry name" value="METHYLGLUTACONYL-COA HYDRATASE, MITOCHONDRIAL"/>
    <property type="match status" value="1"/>
</dbReference>
<dbReference type="InterPro" id="IPR018376">
    <property type="entry name" value="Enoyl-CoA_hyd/isom_CS"/>
</dbReference>
<dbReference type="CTD" id="549"/>
<dbReference type="OrthoDB" id="410701at2759"/>
<keyword evidence="6" id="KW-0456">Lyase</keyword>
<evidence type="ECO:0000313" key="9">
    <source>
        <dbReference type="RefSeq" id="XP_012692451.2"/>
    </source>
</evidence>
<dbReference type="Proteomes" id="UP000515152">
    <property type="component" value="Chromosome 12"/>
</dbReference>
<dbReference type="GO" id="GO:0003723">
    <property type="term" value="F:RNA binding"/>
    <property type="evidence" value="ECO:0007669"/>
    <property type="project" value="UniProtKB-ARBA"/>
</dbReference>
<dbReference type="FunFam" id="3.90.226.10:FF:000022">
    <property type="entry name" value="methylglutaconyl-CoA hydratase, mitochondrial isoform X1"/>
    <property type="match status" value="1"/>
</dbReference>
<sequence length="325" mass="34451">MAVLAGCRIFSQAFRSQANSLDGVGRLQDAVNHALANKIQYVRSAAHGGTRQYSSDSKSGDDLIVRYLDDEDSGIVVFGLNRPKAKNAISKNLVNMMADAVESVKKNNKVRSVIVCSMVPGIFCAGADLKERAKMHQSEVGPFVSKARALISELGNLPMPTIAAIDGAALGGGLEMALACDIRVAAHSAKMGLTETKLGIIPGAGGTQRLPRAIGVALAKELIFAARAVDGAEARSLGLVSHAVEQNKSGDAAYLRALDLAREFNPQGPIAIRMAKLAINQGMEVDLKTGLAIEEACYSQVIPTKDRLEGLAAFKEKRPPRFKGE</sequence>
<dbReference type="CDD" id="cd06558">
    <property type="entry name" value="crotonase-like"/>
    <property type="match status" value="1"/>
</dbReference>
<evidence type="ECO:0000256" key="3">
    <source>
        <dbReference type="ARBA" id="ARBA00022946"/>
    </source>
</evidence>
<dbReference type="GO" id="GO:0005739">
    <property type="term" value="C:mitochondrion"/>
    <property type="evidence" value="ECO:0007669"/>
    <property type="project" value="UniProtKB-SubCell"/>
</dbReference>
<keyword evidence="8" id="KW-1185">Reference proteome</keyword>
<evidence type="ECO:0000256" key="1">
    <source>
        <dbReference type="ARBA" id="ARBA00004173"/>
    </source>
</evidence>
<dbReference type="GO" id="GO:0004300">
    <property type="term" value="F:enoyl-CoA hydratase activity"/>
    <property type="evidence" value="ECO:0007669"/>
    <property type="project" value="UniProtKB-ARBA"/>
</dbReference>
<organism evidence="8 9">
    <name type="scientific">Clupea harengus</name>
    <name type="common">Atlantic herring</name>
    <dbReference type="NCBI Taxonomy" id="7950"/>
    <lineage>
        <taxon>Eukaryota</taxon>
        <taxon>Metazoa</taxon>
        <taxon>Chordata</taxon>
        <taxon>Craniata</taxon>
        <taxon>Vertebrata</taxon>
        <taxon>Euteleostomi</taxon>
        <taxon>Actinopterygii</taxon>
        <taxon>Neopterygii</taxon>
        <taxon>Teleostei</taxon>
        <taxon>Clupei</taxon>
        <taxon>Clupeiformes</taxon>
        <taxon>Clupeoidei</taxon>
        <taxon>Clupeidae</taxon>
        <taxon>Clupea</taxon>
    </lineage>
</organism>
<name>A0A6P3W918_CLUHA</name>
<dbReference type="GO" id="GO:0006635">
    <property type="term" value="P:fatty acid beta-oxidation"/>
    <property type="evidence" value="ECO:0007669"/>
    <property type="project" value="TreeGrafter"/>
</dbReference>
<dbReference type="SUPFAM" id="SSF52096">
    <property type="entry name" value="ClpP/crotonase"/>
    <property type="match status" value="1"/>
</dbReference>
<dbReference type="Gene3D" id="3.90.226.10">
    <property type="entry name" value="2-enoyl-CoA Hydratase, Chain A, domain 1"/>
    <property type="match status" value="1"/>
</dbReference>
<evidence type="ECO:0000256" key="4">
    <source>
        <dbReference type="ARBA" id="ARBA00022990"/>
    </source>
</evidence>
<dbReference type="InterPro" id="IPR014748">
    <property type="entry name" value="Enoyl-CoA_hydra_C"/>
</dbReference>
<reference evidence="9" key="1">
    <citation type="submission" date="2025-08" db="UniProtKB">
        <authorList>
            <consortium name="RefSeq"/>
        </authorList>
    </citation>
    <scope>IDENTIFICATION</scope>
</reference>
<comment type="similarity">
    <text evidence="2 7">Belongs to the enoyl-CoA hydratase/isomerase family.</text>
</comment>
<evidence type="ECO:0000256" key="6">
    <source>
        <dbReference type="ARBA" id="ARBA00023239"/>
    </source>
</evidence>
<dbReference type="GeneID" id="105908482"/>
<accession>A0A6P3W918</accession>
<proteinExistence type="inferred from homology"/>
<dbReference type="InterPro" id="IPR029045">
    <property type="entry name" value="ClpP/crotonase-like_dom_sf"/>
</dbReference>